<sequence>MITGNKALEGSDELWRALASCPSLESLSISKLHVSHRNWHVCWPLWSRLTCLRLLEASFSSKVFTDKEQENNDNQQQPQHHPSQPLSLYELLSKEDPSRPTKLKTLELRLLQGIERLQDHLALLRFCPDLETFIWFVNPEPFTGKLLEPELERHVQYCPKLTNITLGIDYRNEDILIRFLESGASLQLQEMNLPRAQFGFDTWKLLREHHWSTLRILDVSAFAGSSVVQDMLCSLTGLVSFTAYMIRSGDMMQDARPWVCLGLERLVVAIEIQTSNVDNVDNDDVDVTQKAVMERLSTLVRLQYLQLRPIYGQSSLQFRLTGSLGCLETWRDLRTLILHHVPQELKEDDVHWMIEKWPRLHSVIGGLHPLATMDTALKGILTEKKVQIRQVDTNVRIS</sequence>
<reference evidence="1" key="1">
    <citation type="submission" date="2021-11" db="EMBL/GenBank/DDBJ databases">
        <authorList>
            <person name="Herlambang A."/>
            <person name="Guo Y."/>
            <person name="Takashima Y."/>
            <person name="Nishizawa T."/>
        </authorList>
    </citation>
    <scope>NUCLEOTIDE SEQUENCE</scope>
    <source>
        <strain evidence="1">E1425</strain>
    </source>
</reference>
<dbReference type="SUPFAM" id="SSF52047">
    <property type="entry name" value="RNI-like"/>
    <property type="match status" value="1"/>
</dbReference>
<dbReference type="Gene3D" id="3.80.10.10">
    <property type="entry name" value="Ribonuclease Inhibitor"/>
    <property type="match status" value="1"/>
</dbReference>
<name>A0A9P3HBQ5_9FUNG</name>
<comment type="caution">
    <text evidence="1">The sequence shown here is derived from an EMBL/GenBank/DDBJ whole genome shotgun (WGS) entry which is preliminary data.</text>
</comment>
<reference evidence="1" key="2">
    <citation type="journal article" date="2022" name="Microbiol. Resour. Announc.">
        <title>Whole-Genome Sequence of Entomortierella parvispora E1425, a Mucoromycotan Fungus Associated with Burkholderiaceae-Related Endosymbiotic Bacteria.</title>
        <authorList>
            <person name="Herlambang A."/>
            <person name="Guo Y."/>
            <person name="Takashima Y."/>
            <person name="Narisawa K."/>
            <person name="Ohta H."/>
            <person name="Nishizawa T."/>
        </authorList>
    </citation>
    <scope>NUCLEOTIDE SEQUENCE</scope>
    <source>
        <strain evidence="1">E1425</strain>
    </source>
</reference>
<accession>A0A9P3HBQ5</accession>
<dbReference type="EMBL" id="BQFW01000008">
    <property type="protein sequence ID" value="GJJ73412.1"/>
    <property type="molecule type" value="Genomic_DNA"/>
</dbReference>
<dbReference type="Proteomes" id="UP000827284">
    <property type="component" value="Unassembled WGS sequence"/>
</dbReference>
<dbReference type="OrthoDB" id="2343781at2759"/>
<evidence type="ECO:0008006" key="3">
    <source>
        <dbReference type="Google" id="ProtNLM"/>
    </source>
</evidence>
<gene>
    <name evidence="1" type="ORF">EMPS_05770</name>
</gene>
<keyword evidence="2" id="KW-1185">Reference proteome</keyword>
<protein>
    <recommendedName>
        <fullName evidence="3">F-box domain-containing protein</fullName>
    </recommendedName>
</protein>
<evidence type="ECO:0000313" key="2">
    <source>
        <dbReference type="Proteomes" id="UP000827284"/>
    </source>
</evidence>
<organism evidence="1 2">
    <name type="scientific">Entomortierella parvispora</name>
    <dbReference type="NCBI Taxonomy" id="205924"/>
    <lineage>
        <taxon>Eukaryota</taxon>
        <taxon>Fungi</taxon>
        <taxon>Fungi incertae sedis</taxon>
        <taxon>Mucoromycota</taxon>
        <taxon>Mortierellomycotina</taxon>
        <taxon>Mortierellomycetes</taxon>
        <taxon>Mortierellales</taxon>
        <taxon>Mortierellaceae</taxon>
        <taxon>Entomortierella</taxon>
    </lineage>
</organism>
<proteinExistence type="predicted"/>
<dbReference type="AlphaFoldDB" id="A0A9P3HBQ5"/>
<evidence type="ECO:0000313" key="1">
    <source>
        <dbReference type="EMBL" id="GJJ73412.1"/>
    </source>
</evidence>
<dbReference type="InterPro" id="IPR032675">
    <property type="entry name" value="LRR_dom_sf"/>
</dbReference>